<name>A0A5J9SIE7_9POAL</name>
<reference evidence="8 9" key="1">
    <citation type="journal article" date="2019" name="Sci. Rep.">
        <title>A high-quality genome of Eragrostis curvula grass provides insights into Poaceae evolution and supports new strategies to enhance forage quality.</title>
        <authorList>
            <person name="Carballo J."/>
            <person name="Santos B.A.C.M."/>
            <person name="Zappacosta D."/>
            <person name="Garbus I."/>
            <person name="Selva J.P."/>
            <person name="Gallo C.A."/>
            <person name="Diaz A."/>
            <person name="Albertini E."/>
            <person name="Caccamo M."/>
            <person name="Echenique V."/>
        </authorList>
    </citation>
    <scope>NUCLEOTIDE SEQUENCE [LARGE SCALE GENOMIC DNA]</scope>
    <source>
        <strain evidence="9">cv. Victoria</strain>
        <tissue evidence="8">Leaf</tissue>
    </source>
</reference>
<evidence type="ECO:0000313" key="9">
    <source>
        <dbReference type="Proteomes" id="UP000324897"/>
    </source>
</evidence>
<keyword evidence="6" id="KW-0472">Membrane</keyword>
<comment type="caution">
    <text evidence="8">The sequence shown here is derived from an EMBL/GenBank/DDBJ whole genome shotgun (WGS) entry which is preliminary data.</text>
</comment>
<evidence type="ECO:0000256" key="5">
    <source>
        <dbReference type="ARBA" id="ARBA00022989"/>
    </source>
</evidence>
<proteinExistence type="predicted"/>
<keyword evidence="2" id="KW-0723">Serine/threonine-protein kinase</keyword>
<keyword evidence="4" id="KW-0732">Signal</keyword>
<evidence type="ECO:0000256" key="7">
    <source>
        <dbReference type="ARBA" id="ARBA00023180"/>
    </source>
</evidence>
<keyword evidence="2" id="KW-0418">Kinase</keyword>
<dbReference type="InterPro" id="IPR045874">
    <property type="entry name" value="LRK10/LRL21-25-like"/>
</dbReference>
<keyword evidence="3" id="KW-0812">Transmembrane</keyword>
<dbReference type="EMBL" id="RWGY01000827">
    <property type="protein sequence ID" value="TVT98638.1"/>
    <property type="molecule type" value="Genomic_DNA"/>
</dbReference>
<dbReference type="Gramene" id="TVT98638">
    <property type="protein sequence ID" value="TVT98638"/>
    <property type="gene ID" value="EJB05_56073"/>
</dbReference>
<dbReference type="Proteomes" id="UP000324897">
    <property type="component" value="Unassembled WGS sequence"/>
</dbReference>
<evidence type="ECO:0000313" key="8">
    <source>
        <dbReference type="EMBL" id="TVT98638.1"/>
    </source>
</evidence>
<dbReference type="GO" id="GO:0016020">
    <property type="term" value="C:membrane"/>
    <property type="evidence" value="ECO:0007669"/>
    <property type="project" value="UniProtKB-SubCell"/>
</dbReference>
<comment type="subcellular location">
    <subcellularLocation>
        <location evidence="1">Membrane</location>
        <topology evidence="1">Single-pass type I membrane protein</topology>
    </subcellularLocation>
</comment>
<evidence type="ECO:0000256" key="6">
    <source>
        <dbReference type="ARBA" id="ARBA00023136"/>
    </source>
</evidence>
<feature type="non-terminal residue" evidence="8">
    <location>
        <position position="1"/>
    </location>
</feature>
<accession>A0A5J9SIE7</accession>
<sequence length="106" mass="11835">MAGKGRGSHVILIAEEEKEKVKQLAIAALWFIQWNPKNRPSMSKVVNMLTGRLQNLQIPPKPFVSTESHSMVTEPYDACGCIGTHLRPMIAKYGKQKRRVTFVSAG</sequence>
<gene>
    <name evidence="8" type="ORF">EJB05_56073</name>
</gene>
<keyword evidence="7" id="KW-0325">Glycoprotein</keyword>
<evidence type="ECO:0000256" key="2">
    <source>
        <dbReference type="ARBA" id="ARBA00022527"/>
    </source>
</evidence>
<evidence type="ECO:0000256" key="3">
    <source>
        <dbReference type="ARBA" id="ARBA00022692"/>
    </source>
</evidence>
<dbReference type="PANTHER" id="PTHR27009">
    <property type="entry name" value="RUST RESISTANCE KINASE LR10-RELATED"/>
    <property type="match status" value="1"/>
</dbReference>
<keyword evidence="2" id="KW-0808">Transferase</keyword>
<dbReference type="OrthoDB" id="652016at2759"/>
<evidence type="ECO:0000256" key="1">
    <source>
        <dbReference type="ARBA" id="ARBA00004479"/>
    </source>
</evidence>
<organism evidence="8 9">
    <name type="scientific">Eragrostis curvula</name>
    <name type="common">weeping love grass</name>
    <dbReference type="NCBI Taxonomy" id="38414"/>
    <lineage>
        <taxon>Eukaryota</taxon>
        <taxon>Viridiplantae</taxon>
        <taxon>Streptophyta</taxon>
        <taxon>Embryophyta</taxon>
        <taxon>Tracheophyta</taxon>
        <taxon>Spermatophyta</taxon>
        <taxon>Magnoliopsida</taxon>
        <taxon>Liliopsida</taxon>
        <taxon>Poales</taxon>
        <taxon>Poaceae</taxon>
        <taxon>PACMAD clade</taxon>
        <taxon>Chloridoideae</taxon>
        <taxon>Eragrostideae</taxon>
        <taxon>Eragrostidinae</taxon>
        <taxon>Eragrostis</taxon>
    </lineage>
</organism>
<evidence type="ECO:0000256" key="4">
    <source>
        <dbReference type="ARBA" id="ARBA00022729"/>
    </source>
</evidence>
<keyword evidence="9" id="KW-1185">Reference proteome</keyword>
<dbReference type="AlphaFoldDB" id="A0A5J9SIE7"/>
<protein>
    <submittedName>
        <fullName evidence="8">Uncharacterized protein</fullName>
    </submittedName>
</protein>
<dbReference type="GO" id="GO:0004674">
    <property type="term" value="F:protein serine/threonine kinase activity"/>
    <property type="evidence" value="ECO:0007669"/>
    <property type="project" value="UniProtKB-KW"/>
</dbReference>
<keyword evidence="5" id="KW-1133">Transmembrane helix</keyword>